<dbReference type="PANTHER" id="PTHR42060:SF1">
    <property type="entry name" value="NHL REPEAT-CONTAINING PROTEIN"/>
    <property type="match status" value="1"/>
</dbReference>
<organism evidence="2 3">
    <name type="scientific">Corynascus novoguineensis</name>
    <dbReference type="NCBI Taxonomy" id="1126955"/>
    <lineage>
        <taxon>Eukaryota</taxon>
        <taxon>Fungi</taxon>
        <taxon>Dikarya</taxon>
        <taxon>Ascomycota</taxon>
        <taxon>Pezizomycotina</taxon>
        <taxon>Sordariomycetes</taxon>
        <taxon>Sordariomycetidae</taxon>
        <taxon>Sordariales</taxon>
        <taxon>Chaetomiaceae</taxon>
        <taxon>Corynascus</taxon>
    </lineage>
</organism>
<keyword evidence="1" id="KW-0732">Signal</keyword>
<evidence type="ECO:0000256" key="1">
    <source>
        <dbReference type="SAM" id="SignalP"/>
    </source>
</evidence>
<reference evidence="2" key="1">
    <citation type="journal article" date="2023" name="Mol. Phylogenet. Evol.">
        <title>Genome-scale phylogeny and comparative genomics of the fungal order Sordariales.</title>
        <authorList>
            <person name="Hensen N."/>
            <person name="Bonometti L."/>
            <person name="Westerberg I."/>
            <person name="Brannstrom I.O."/>
            <person name="Guillou S."/>
            <person name="Cros-Aarteil S."/>
            <person name="Calhoun S."/>
            <person name="Haridas S."/>
            <person name="Kuo A."/>
            <person name="Mondo S."/>
            <person name="Pangilinan J."/>
            <person name="Riley R."/>
            <person name="LaButti K."/>
            <person name="Andreopoulos B."/>
            <person name="Lipzen A."/>
            <person name="Chen C."/>
            <person name="Yan M."/>
            <person name="Daum C."/>
            <person name="Ng V."/>
            <person name="Clum A."/>
            <person name="Steindorff A."/>
            <person name="Ohm R.A."/>
            <person name="Martin F."/>
            <person name="Silar P."/>
            <person name="Natvig D.O."/>
            <person name="Lalanne C."/>
            <person name="Gautier V."/>
            <person name="Ament-Velasquez S.L."/>
            <person name="Kruys A."/>
            <person name="Hutchinson M.I."/>
            <person name="Powell A.J."/>
            <person name="Barry K."/>
            <person name="Miller A.N."/>
            <person name="Grigoriev I.V."/>
            <person name="Debuchy R."/>
            <person name="Gladieux P."/>
            <person name="Hiltunen Thoren M."/>
            <person name="Johannesson H."/>
        </authorList>
    </citation>
    <scope>NUCLEOTIDE SEQUENCE</scope>
    <source>
        <strain evidence="2">CBS 359.72</strain>
    </source>
</reference>
<dbReference type="PANTHER" id="PTHR42060">
    <property type="entry name" value="NHL REPEAT-CONTAINING PROTEIN-RELATED"/>
    <property type="match status" value="1"/>
</dbReference>
<comment type="caution">
    <text evidence="2">The sequence shown here is derived from an EMBL/GenBank/DDBJ whole genome shotgun (WGS) entry which is preliminary data.</text>
</comment>
<dbReference type="SUPFAM" id="SSF63829">
    <property type="entry name" value="Calcium-dependent phosphotriesterase"/>
    <property type="match status" value="1"/>
</dbReference>
<proteinExistence type="predicted"/>
<dbReference type="InterPro" id="IPR052998">
    <property type="entry name" value="Hetero-Diels-Alderase-like"/>
</dbReference>
<feature type="chain" id="PRO_5042812027" evidence="1">
    <location>
        <begin position="23"/>
        <end position="377"/>
    </location>
</feature>
<dbReference type="EMBL" id="MU857623">
    <property type="protein sequence ID" value="KAK4249487.1"/>
    <property type="molecule type" value="Genomic_DNA"/>
</dbReference>
<name>A0AAN7CY93_9PEZI</name>
<protein>
    <submittedName>
        <fullName evidence="2">Uncharacterized protein</fullName>
    </submittedName>
</protein>
<dbReference type="InterPro" id="IPR011042">
    <property type="entry name" value="6-blade_b-propeller_TolB-like"/>
</dbReference>
<evidence type="ECO:0000313" key="3">
    <source>
        <dbReference type="Proteomes" id="UP001303647"/>
    </source>
</evidence>
<dbReference type="Gene3D" id="2.120.10.30">
    <property type="entry name" value="TolB, C-terminal domain"/>
    <property type="match status" value="1"/>
</dbReference>
<keyword evidence="3" id="KW-1185">Reference proteome</keyword>
<dbReference type="Proteomes" id="UP001303647">
    <property type="component" value="Unassembled WGS sequence"/>
</dbReference>
<evidence type="ECO:0000313" key="2">
    <source>
        <dbReference type="EMBL" id="KAK4249487.1"/>
    </source>
</evidence>
<accession>A0AAN7CY93</accession>
<reference evidence="2" key="2">
    <citation type="submission" date="2023-05" db="EMBL/GenBank/DDBJ databases">
        <authorList>
            <consortium name="Lawrence Berkeley National Laboratory"/>
            <person name="Steindorff A."/>
            <person name="Hensen N."/>
            <person name="Bonometti L."/>
            <person name="Westerberg I."/>
            <person name="Brannstrom I.O."/>
            <person name="Guillou S."/>
            <person name="Cros-Aarteil S."/>
            <person name="Calhoun S."/>
            <person name="Haridas S."/>
            <person name="Kuo A."/>
            <person name="Mondo S."/>
            <person name="Pangilinan J."/>
            <person name="Riley R."/>
            <person name="Labutti K."/>
            <person name="Andreopoulos B."/>
            <person name="Lipzen A."/>
            <person name="Chen C."/>
            <person name="Yanf M."/>
            <person name="Daum C."/>
            <person name="Ng V."/>
            <person name="Clum A."/>
            <person name="Ohm R."/>
            <person name="Martin F."/>
            <person name="Silar P."/>
            <person name="Natvig D."/>
            <person name="Lalanne C."/>
            <person name="Gautier V."/>
            <person name="Ament-Velasquez S.L."/>
            <person name="Kruys A."/>
            <person name="Hutchinson M.I."/>
            <person name="Powell A.J."/>
            <person name="Barry K."/>
            <person name="Miller A.N."/>
            <person name="Grigoriev I.V."/>
            <person name="Debuchy R."/>
            <person name="Gladieux P."/>
            <person name="Thoren M.H."/>
            <person name="Johannesson H."/>
        </authorList>
    </citation>
    <scope>NUCLEOTIDE SEQUENCE</scope>
    <source>
        <strain evidence="2">CBS 359.72</strain>
    </source>
</reference>
<sequence length="377" mass="39248">MSLRSAVWLLFLVARPLSAVLALSSPTTIFTLPGPAQPASWFENLAVRPNGLILATRGDAPEIWQINPVTGQGSLLVSVEGAFNLTGIAQVIPIDETVDEIYVFGSSHIPAPLEVEPGSAKVWTLRFPSNLTTTTNTAGSPTVSLLAALPSAGFINGIAPWDAGRVLLSDTDAEAIYLMNVAGTTNPTSPPGTYSTPLTGLAGINGIQTTALTITSKTQGLEPGSDERVGGGGVGRRRKTTTGWRYIYRANHLSQTLSRIPVDSSDATPLEPGSPPPEEVLATEQAIDDFAVVVEDDQEGGGRAYIAGMYDNEVVEVVFGTEVPGVKRVIADNVSGTGTGLVTAVVFGRRPEDAGLLYATVGQGGGSASIVVLDPNE</sequence>
<feature type="signal peptide" evidence="1">
    <location>
        <begin position="1"/>
        <end position="22"/>
    </location>
</feature>
<gene>
    <name evidence="2" type="ORF">C7999DRAFT_30075</name>
</gene>
<dbReference type="AlphaFoldDB" id="A0AAN7CY93"/>